<sequence length="92" mass="10446">DDLDHRILKEKMEDLGLRDVFFVSLTIPHEVHLDGHDPSIASGCYITFHDLNETGMSRARTSYYGASVSFLPQISLRNFEVVDLEVPFAHVL</sequence>
<reference evidence="1" key="1">
    <citation type="journal article" date="2019" name="Sci. Rep.">
        <title>Draft genome of Tanacetum cinerariifolium, the natural source of mosquito coil.</title>
        <authorList>
            <person name="Yamashiro T."/>
            <person name="Shiraishi A."/>
            <person name="Satake H."/>
            <person name="Nakayama K."/>
        </authorList>
    </citation>
    <scope>NUCLEOTIDE SEQUENCE</scope>
</reference>
<accession>A0A699QML5</accession>
<comment type="caution">
    <text evidence="1">The sequence shown here is derived from an EMBL/GenBank/DDBJ whole genome shotgun (WGS) entry which is preliminary data.</text>
</comment>
<gene>
    <name evidence="1" type="ORF">Tci_840298</name>
</gene>
<dbReference type="AlphaFoldDB" id="A0A699QML5"/>
<dbReference type="EMBL" id="BKCJ011019638">
    <property type="protein sequence ID" value="GFC68328.1"/>
    <property type="molecule type" value="Genomic_DNA"/>
</dbReference>
<proteinExistence type="predicted"/>
<evidence type="ECO:0000313" key="1">
    <source>
        <dbReference type="EMBL" id="GFC68328.1"/>
    </source>
</evidence>
<name>A0A699QML5_TANCI</name>
<organism evidence="1">
    <name type="scientific">Tanacetum cinerariifolium</name>
    <name type="common">Dalmatian daisy</name>
    <name type="synonym">Chrysanthemum cinerariifolium</name>
    <dbReference type="NCBI Taxonomy" id="118510"/>
    <lineage>
        <taxon>Eukaryota</taxon>
        <taxon>Viridiplantae</taxon>
        <taxon>Streptophyta</taxon>
        <taxon>Embryophyta</taxon>
        <taxon>Tracheophyta</taxon>
        <taxon>Spermatophyta</taxon>
        <taxon>Magnoliopsida</taxon>
        <taxon>eudicotyledons</taxon>
        <taxon>Gunneridae</taxon>
        <taxon>Pentapetalae</taxon>
        <taxon>asterids</taxon>
        <taxon>campanulids</taxon>
        <taxon>Asterales</taxon>
        <taxon>Asteraceae</taxon>
        <taxon>Asteroideae</taxon>
        <taxon>Anthemideae</taxon>
        <taxon>Anthemidinae</taxon>
        <taxon>Tanacetum</taxon>
    </lineage>
</organism>
<protein>
    <submittedName>
        <fullName evidence="1">Uncharacterized protein</fullName>
    </submittedName>
</protein>
<feature type="non-terminal residue" evidence="1">
    <location>
        <position position="1"/>
    </location>
</feature>